<evidence type="ECO:0000313" key="3">
    <source>
        <dbReference type="Proteomes" id="UP000237925"/>
    </source>
</evidence>
<protein>
    <submittedName>
        <fullName evidence="2">Uncharacterized protein</fullName>
    </submittedName>
</protein>
<sequence>MPTESPDTRSDAPAKRGLMAWLSALFRRAAPPQAIPAQPDAPELGGDTAPAPSSAHTALDYRLDAARHVYACNATRIYRGPLPPLLHAIGVLDVQIDAHGRVQRLDWLRAPRHAPEVVREIERTARAAAPYPAPLHLDGVTWTDTWLWDASGCFQLDTLTEGQLGGDEDGAEAGGDGD</sequence>
<dbReference type="KEGG" id="mela:C6568_14220"/>
<proteinExistence type="predicted"/>
<evidence type="ECO:0000256" key="1">
    <source>
        <dbReference type="SAM" id="MobiDB-lite"/>
    </source>
</evidence>
<reference evidence="2 3" key="1">
    <citation type="submission" date="2018-03" db="EMBL/GenBank/DDBJ databases">
        <title>Genome sequencing of Melaminivora sp.</title>
        <authorList>
            <person name="Kim S.-J."/>
            <person name="Heo J."/>
            <person name="Ahn J.-H."/>
            <person name="Kwon S.-W."/>
        </authorList>
    </citation>
    <scope>NUCLEOTIDE SEQUENCE [LARGE SCALE GENOMIC DNA]</scope>
    <source>
        <strain evidence="2 3">SC2-9</strain>
    </source>
</reference>
<keyword evidence="3" id="KW-1185">Reference proteome</keyword>
<name>A0A2R3QER0_9BURK</name>
<evidence type="ECO:0000313" key="2">
    <source>
        <dbReference type="EMBL" id="AVO50271.1"/>
    </source>
</evidence>
<gene>
    <name evidence="2" type="ORF">C6568_14220</name>
</gene>
<feature type="region of interest" description="Disordered" evidence="1">
    <location>
        <begin position="34"/>
        <end position="53"/>
    </location>
</feature>
<accession>A0A2R3QER0</accession>
<dbReference type="Proteomes" id="UP000237925">
    <property type="component" value="Chromosome"/>
</dbReference>
<dbReference type="OrthoDB" id="8907581at2"/>
<dbReference type="EMBL" id="CP027667">
    <property type="protein sequence ID" value="AVO50271.1"/>
    <property type="molecule type" value="Genomic_DNA"/>
</dbReference>
<dbReference type="AlphaFoldDB" id="A0A2R3QER0"/>
<organism evidence="2 3">
    <name type="scientific">Melaminivora suipulveris</name>
    <dbReference type="NCBI Taxonomy" id="2109913"/>
    <lineage>
        <taxon>Bacteria</taxon>
        <taxon>Pseudomonadati</taxon>
        <taxon>Pseudomonadota</taxon>
        <taxon>Betaproteobacteria</taxon>
        <taxon>Burkholderiales</taxon>
        <taxon>Comamonadaceae</taxon>
        <taxon>Melaminivora</taxon>
    </lineage>
</organism>